<accession>A0A158CW18</accession>
<name>A0A158CW18_9BURK</name>
<dbReference type="SUPFAM" id="SSF56112">
    <property type="entry name" value="Protein kinase-like (PK-like)"/>
    <property type="match status" value="1"/>
</dbReference>
<evidence type="ECO:0000313" key="1">
    <source>
        <dbReference type="EMBL" id="SAK86116.1"/>
    </source>
</evidence>
<dbReference type="OrthoDB" id="9805159at2"/>
<dbReference type="Gene3D" id="3.90.1200.10">
    <property type="match status" value="1"/>
</dbReference>
<sequence>MTTLPSIPKLLAAIEQFERAVDVLLSCDDPLVSRIVDARSEIVEAVRRAQFGDSGALKIRIHGDFHLGQVLWSGTDAYIIDFEGEPARPIESRRAKSSAVKDVAGLLRSIDYAAAFAAKEENRADGAAILHAPISAAEKGFLRAYQDARGTEVTASVMSDAPDLLNLFALEKAAYEVCYEAANRPDWLLIPVRGMVRALAAFTDAVNAP</sequence>
<dbReference type="RefSeq" id="WP_061136681.1">
    <property type="nucleotide sequence ID" value="NZ_FCNX02000012.1"/>
</dbReference>
<gene>
    <name evidence="1" type="ORF">AWB77_04569</name>
</gene>
<dbReference type="EMBL" id="FCNX02000012">
    <property type="protein sequence ID" value="SAK86116.1"/>
    <property type="molecule type" value="Genomic_DNA"/>
</dbReference>
<organism evidence="1 2">
    <name type="scientific">Caballeronia fortuita</name>
    <dbReference type="NCBI Taxonomy" id="1777138"/>
    <lineage>
        <taxon>Bacteria</taxon>
        <taxon>Pseudomonadati</taxon>
        <taxon>Pseudomonadota</taxon>
        <taxon>Betaproteobacteria</taxon>
        <taxon>Burkholderiales</taxon>
        <taxon>Burkholderiaceae</taxon>
        <taxon>Caballeronia</taxon>
    </lineage>
</organism>
<proteinExistence type="predicted"/>
<comment type="caution">
    <text evidence="1">The sequence shown here is derived from an EMBL/GenBank/DDBJ whole genome shotgun (WGS) entry which is preliminary data.</text>
</comment>
<keyword evidence="2" id="KW-1185">Reference proteome</keyword>
<evidence type="ECO:0000313" key="2">
    <source>
        <dbReference type="Proteomes" id="UP000054903"/>
    </source>
</evidence>
<dbReference type="Proteomes" id="UP000054903">
    <property type="component" value="Unassembled WGS sequence"/>
</dbReference>
<dbReference type="STRING" id="1777138.AWB77_04569"/>
<protein>
    <submittedName>
        <fullName evidence="1">Trehalose synthase</fullName>
    </submittedName>
</protein>
<reference evidence="1" key="1">
    <citation type="submission" date="2016-01" db="EMBL/GenBank/DDBJ databases">
        <authorList>
            <person name="Peeters C."/>
        </authorList>
    </citation>
    <scope>NUCLEOTIDE SEQUENCE</scope>
    <source>
        <strain evidence="1">LMG 29320</strain>
    </source>
</reference>
<dbReference type="AlphaFoldDB" id="A0A158CW18"/>
<dbReference type="InterPro" id="IPR011009">
    <property type="entry name" value="Kinase-like_dom_sf"/>
</dbReference>